<feature type="transmembrane region" description="Helical" evidence="6">
    <location>
        <begin position="164"/>
        <end position="184"/>
    </location>
</feature>
<proteinExistence type="inferred from homology"/>
<dbReference type="InterPro" id="IPR030184">
    <property type="entry name" value="WAT1-related"/>
</dbReference>
<evidence type="ECO:0000256" key="7">
    <source>
        <dbReference type="SAM" id="MobiDB-lite"/>
    </source>
</evidence>
<feature type="transmembrane region" description="Helical" evidence="6">
    <location>
        <begin position="48"/>
        <end position="69"/>
    </location>
</feature>
<dbReference type="GO" id="GO:0022857">
    <property type="term" value="F:transmembrane transporter activity"/>
    <property type="evidence" value="ECO:0007669"/>
    <property type="project" value="InterPro"/>
</dbReference>
<dbReference type="GO" id="GO:0005886">
    <property type="term" value="C:plasma membrane"/>
    <property type="evidence" value="ECO:0000318"/>
    <property type="project" value="GO_Central"/>
</dbReference>
<evidence type="ECO:0000256" key="4">
    <source>
        <dbReference type="ARBA" id="ARBA00022989"/>
    </source>
</evidence>
<evidence type="ECO:0000313" key="10">
    <source>
        <dbReference type="Proteomes" id="UP000029981"/>
    </source>
</evidence>
<dbReference type="Pfam" id="PF00892">
    <property type="entry name" value="EamA"/>
    <property type="match status" value="2"/>
</dbReference>
<sequence length="332" mass="36883">MGKLSLFNCCNGFLENSKPYFAMISLQFGYAGMNIISKVSLSRGMSHYVLVVYRHVFATASIAPFVLFFERRGQPRITFKIFIQIFMLALLGPVVDQNFYYAGLKYTSPTFSCAMSNILPAMTFVMAVIFRMEKLDMKKLRCQAKVLGTLVTNQALKTYENHQFTLTTLMCFVGTLQAIAVTLVAEHKASVWRIGWDMNLLAAAYAGIVTSSISYYVQGLVMKKKGPVFATAFSPLMMIIVAIMGSFILAEKIFLGGIIGSILIVFGLYSVLWGKHKESLENKLSGSDDNEIPEVIKASSNSQPNTNNNNTNNTIFISMPTPENPIKPNQMP</sequence>
<reference evidence="9 10" key="3">
    <citation type="journal article" date="2010" name="BMC Genomics">
        <title>Transcriptome sequencing and comparative analysis of cucumber flowers with different sex types.</title>
        <authorList>
            <person name="Guo S."/>
            <person name="Zheng Y."/>
            <person name="Joung J.G."/>
            <person name="Liu S."/>
            <person name="Zhang Z."/>
            <person name="Crasta O.R."/>
            <person name="Sobral B.W."/>
            <person name="Xu Y."/>
            <person name="Huang S."/>
            <person name="Fei Z."/>
        </authorList>
    </citation>
    <scope>NUCLEOTIDE SEQUENCE [LARGE SCALE GENOMIC DNA]</scope>
    <source>
        <strain evidence="10">cv. 9930</strain>
    </source>
</reference>
<dbReference type="PANTHER" id="PTHR31218">
    <property type="entry name" value="WAT1-RELATED PROTEIN"/>
    <property type="match status" value="1"/>
</dbReference>
<feature type="region of interest" description="Disordered" evidence="7">
    <location>
        <begin position="297"/>
        <end position="332"/>
    </location>
</feature>
<protein>
    <recommendedName>
        <fullName evidence="6">WAT1-related protein</fullName>
    </recommendedName>
</protein>
<reference evidence="9 10" key="1">
    <citation type="journal article" date="2009" name="Nat. Genet.">
        <title>The genome of the cucumber, Cucumis sativus L.</title>
        <authorList>
            <person name="Huang S."/>
            <person name="Li R."/>
            <person name="Zhang Z."/>
            <person name="Li L."/>
            <person name="Gu X."/>
            <person name="Fan W."/>
            <person name="Lucas W.J."/>
            <person name="Wang X."/>
            <person name="Xie B."/>
            <person name="Ni P."/>
            <person name="Ren Y."/>
            <person name="Zhu H."/>
            <person name="Li J."/>
            <person name="Lin K."/>
            <person name="Jin W."/>
            <person name="Fei Z."/>
            <person name="Li G."/>
            <person name="Staub J."/>
            <person name="Kilian A."/>
            <person name="van der Vossen E.A."/>
            <person name="Wu Y."/>
            <person name="Guo J."/>
            <person name="He J."/>
            <person name="Jia Z."/>
            <person name="Ren Y."/>
            <person name="Tian G."/>
            <person name="Lu Y."/>
            <person name="Ruan J."/>
            <person name="Qian W."/>
            <person name="Wang M."/>
            <person name="Huang Q."/>
            <person name="Li B."/>
            <person name="Xuan Z."/>
            <person name="Cao J."/>
            <person name="Asan"/>
            <person name="Wu Z."/>
            <person name="Zhang J."/>
            <person name="Cai Q."/>
            <person name="Bai Y."/>
            <person name="Zhao B."/>
            <person name="Han Y."/>
            <person name="Li Y."/>
            <person name="Li X."/>
            <person name="Wang S."/>
            <person name="Shi Q."/>
            <person name="Liu S."/>
            <person name="Cho W.K."/>
            <person name="Kim J.Y."/>
            <person name="Xu Y."/>
            <person name="Heller-Uszynska K."/>
            <person name="Miao H."/>
            <person name="Cheng Z."/>
            <person name="Zhang S."/>
            <person name="Wu J."/>
            <person name="Yang Y."/>
            <person name="Kang H."/>
            <person name="Li M."/>
            <person name="Liang H."/>
            <person name="Ren X."/>
            <person name="Shi Z."/>
            <person name="Wen M."/>
            <person name="Jian M."/>
            <person name="Yang H."/>
            <person name="Zhang G."/>
            <person name="Yang Z."/>
            <person name="Chen R."/>
            <person name="Liu S."/>
            <person name="Li J."/>
            <person name="Ma L."/>
            <person name="Liu H."/>
            <person name="Zhou Y."/>
            <person name="Zhao J."/>
            <person name="Fang X."/>
            <person name="Li G."/>
            <person name="Fang L."/>
            <person name="Li Y."/>
            <person name="Liu D."/>
            <person name="Zheng H."/>
            <person name="Zhang Y."/>
            <person name="Qin N."/>
            <person name="Li Z."/>
            <person name="Yang G."/>
            <person name="Yang S."/>
            <person name="Bolund L."/>
            <person name="Kristiansen K."/>
            <person name="Zheng H."/>
            <person name="Li S."/>
            <person name="Zhang X."/>
            <person name="Yang H."/>
            <person name="Wang J."/>
            <person name="Sun R."/>
            <person name="Zhang B."/>
            <person name="Jiang S."/>
            <person name="Wang J."/>
            <person name="Du Y."/>
            <person name="Li S."/>
        </authorList>
    </citation>
    <scope>NUCLEOTIDE SEQUENCE [LARGE SCALE GENOMIC DNA]</scope>
    <source>
        <strain evidence="10">cv. 9930</strain>
    </source>
</reference>
<evidence type="ECO:0000256" key="2">
    <source>
        <dbReference type="ARBA" id="ARBA00007635"/>
    </source>
</evidence>
<dbReference type="Gramene" id="KGN51609">
    <property type="protein sequence ID" value="KGN51609"/>
    <property type="gene ID" value="Csa_5G584380"/>
</dbReference>
<dbReference type="Proteomes" id="UP000029981">
    <property type="component" value="Chromosome 5"/>
</dbReference>
<feature type="domain" description="EamA" evidence="8">
    <location>
        <begin position="152"/>
        <end position="272"/>
    </location>
</feature>
<dbReference type="eggNOG" id="ENOG502QRHH">
    <property type="taxonomic scope" value="Eukaryota"/>
</dbReference>
<organism evidence="9 10">
    <name type="scientific">Cucumis sativus</name>
    <name type="common">Cucumber</name>
    <dbReference type="NCBI Taxonomy" id="3659"/>
    <lineage>
        <taxon>Eukaryota</taxon>
        <taxon>Viridiplantae</taxon>
        <taxon>Streptophyta</taxon>
        <taxon>Embryophyta</taxon>
        <taxon>Tracheophyta</taxon>
        <taxon>Spermatophyta</taxon>
        <taxon>Magnoliopsida</taxon>
        <taxon>eudicotyledons</taxon>
        <taxon>Gunneridae</taxon>
        <taxon>Pentapetalae</taxon>
        <taxon>rosids</taxon>
        <taxon>fabids</taxon>
        <taxon>Cucurbitales</taxon>
        <taxon>Cucurbitaceae</taxon>
        <taxon>Benincaseae</taxon>
        <taxon>Cucumis</taxon>
    </lineage>
</organism>
<dbReference type="InterPro" id="IPR000620">
    <property type="entry name" value="EamA_dom"/>
</dbReference>
<keyword evidence="4 6" id="KW-1133">Transmembrane helix</keyword>
<accession>A0A0A0KRV3</accession>
<feature type="transmembrane region" description="Helical" evidence="6">
    <location>
        <begin position="254"/>
        <end position="274"/>
    </location>
</feature>
<dbReference type="EMBL" id="CM002926">
    <property type="protein sequence ID" value="KGN51609.1"/>
    <property type="molecule type" value="Genomic_DNA"/>
</dbReference>
<name>A0A0A0KRV3_CUCSA</name>
<keyword evidence="3 6" id="KW-0812">Transmembrane</keyword>
<evidence type="ECO:0000256" key="6">
    <source>
        <dbReference type="RuleBase" id="RU363077"/>
    </source>
</evidence>
<reference evidence="9 10" key="4">
    <citation type="journal article" date="2011" name="BMC Genomics">
        <title>RNA-Seq improves annotation of protein-coding genes in the cucumber genome.</title>
        <authorList>
            <person name="Li Z."/>
            <person name="Zhang Z."/>
            <person name="Yan P."/>
            <person name="Huang S."/>
            <person name="Fei Z."/>
            <person name="Lin K."/>
        </authorList>
    </citation>
    <scope>NUCLEOTIDE SEQUENCE [LARGE SCALE GENOMIC DNA]</scope>
    <source>
        <strain evidence="10">cv. 9930</strain>
    </source>
</reference>
<evidence type="ECO:0000256" key="3">
    <source>
        <dbReference type="ARBA" id="ARBA00022692"/>
    </source>
</evidence>
<comment type="subcellular location">
    <subcellularLocation>
        <location evidence="1 6">Membrane</location>
        <topology evidence="1 6">Multi-pass membrane protein</topology>
    </subcellularLocation>
</comment>
<dbReference type="InterPro" id="IPR037185">
    <property type="entry name" value="EmrE-like"/>
</dbReference>
<feature type="transmembrane region" description="Helical" evidence="6">
    <location>
        <begin position="196"/>
        <end position="216"/>
    </location>
</feature>
<gene>
    <name evidence="9" type="ORF">Csa_5G584380</name>
</gene>
<feature type="transmembrane region" description="Helical" evidence="6">
    <location>
        <begin position="228"/>
        <end position="248"/>
    </location>
</feature>
<reference evidence="9 10" key="2">
    <citation type="journal article" date="2009" name="PLoS ONE">
        <title>An integrated genetic and cytogenetic map of the cucumber genome.</title>
        <authorList>
            <person name="Ren Y."/>
            <person name="Zhang Z."/>
            <person name="Liu J."/>
            <person name="Staub J.E."/>
            <person name="Han Y."/>
            <person name="Cheng Z."/>
            <person name="Li X."/>
            <person name="Lu J."/>
            <person name="Miao H."/>
            <person name="Kang H."/>
            <person name="Xie B."/>
            <person name="Gu X."/>
            <person name="Wang X."/>
            <person name="Du Y."/>
            <person name="Jin W."/>
            <person name="Huang S."/>
        </authorList>
    </citation>
    <scope>NUCLEOTIDE SEQUENCE [LARGE SCALE GENOMIC DNA]</scope>
    <source>
        <strain evidence="10">cv. 9930</strain>
    </source>
</reference>
<evidence type="ECO:0000256" key="5">
    <source>
        <dbReference type="ARBA" id="ARBA00023136"/>
    </source>
</evidence>
<keyword evidence="5 6" id="KW-0472">Membrane</keyword>
<keyword evidence="10" id="KW-1185">Reference proteome</keyword>
<comment type="similarity">
    <text evidence="2 6">Belongs to the drug/metabolite transporter (DMT) superfamily. Plant drug/metabolite exporter (P-DME) (TC 2.A.7.4) family.</text>
</comment>
<feature type="transmembrane region" description="Helical" evidence="6">
    <location>
        <begin position="20"/>
        <end position="36"/>
    </location>
</feature>
<dbReference type="STRING" id="3659.A0A0A0KRV3"/>
<dbReference type="SUPFAM" id="SSF103481">
    <property type="entry name" value="Multidrug resistance efflux transporter EmrE"/>
    <property type="match status" value="2"/>
</dbReference>
<feature type="transmembrane region" description="Helical" evidence="6">
    <location>
        <begin position="81"/>
        <end position="103"/>
    </location>
</feature>
<evidence type="ECO:0000313" key="9">
    <source>
        <dbReference type="EMBL" id="KGN51609.1"/>
    </source>
</evidence>
<evidence type="ECO:0000259" key="8">
    <source>
        <dbReference type="Pfam" id="PF00892"/>
    </source>
</evidence>
<evidence type="ECO:0000256" key="1">
    <source>
        <dbReference type="ARBA" id="ARBA00004141"/>
    </source>
</evidence>
<feature type="domain" description="EamA" evidence="8">
    <location>
        <begin position="20"/>
        <end position="139"/>
    </location>
</feature>
<feature type="transmembrane region" description="Helical" evidence="6">
    <location>
        <begin position="109"/>
        <end position="130"/>
    </location>
</feature>
<dbReference type="AlphaFoldDB" id="A0A0A0KRV3"/>
<dbReference type="OMA" id="RISVWTI"/>
<feature type="compositionally biased region" description="Low complexity" evidence="7">
    <location>
        <begin position="305"/>
        <end position="314"/>
    </location>
</feature>